<protein>
    <recommendedName>
        <fullName evidence="2">CRISPR-associated protein Cas6 C-terminal domain-containing protein</fullName>
    </recommendedName>
</protein>
<dbReference type="RefSeq" id="WP_162656479.1">
    <property type="nucleotide sequence ID" value="NZ_LR593887.1"/>
</dbReference>
<dbReference type="EMBL" id="LR593887">
    <property type="protein sequence ID" value="VTR97932.1"/>
    <property type="molecule type" value="Genomic_DNA"/>
</dbReference>
<organism evidence="3">
    <name type="scientific">Tuwongella immobilis</name>
    <dbReference type="NCBI Taxonomy" id="692036"/>
    <lineage>
        <taxon>Bacteria</taxon>
        <taxon>Pseudomonadati</taxon>
        <taxon>Planctomycetota</taxon>
        <taxon>Planctomycetia</taxon>
        <taxon>Gemmatales</taxon>
        <taxon>Gemmataceae</taxon>
        <taxon>Tuwongella</taxon>
    </lineage>
</organism>
<evidence type="ECO:0000313" key="3">
    <source>
        <dbReference type="EMBL" id="VIP01253.1"/>
    </source>
</evidence>
<accession>A0A6C2YJF7</accession>
<feature type="compositionally biased region" description="Basic residues" evidence="1">
    <location>
        <begin position="354"/>
        <end position="371"/>
    </location>
</feature>
<dbReference type="AlphaFoldDB" id="A0A6C2YJF7"/>
<evidence type="ECO:0000259" key="2">
    <source>
        <dbReference type="Pfam" id="PF10040"/>
    </source>
</evidence>
<evidence type="ECO:0000313" key="4">
    <source>
        <dbReference type="Proteomes" id="UP000464378"/>
    </source>
</evidence>
<dbReference type="InterPro" id="IPR019267">
    <property type="entry name" value="CRISPR-assoc_Cas6_C"/>
</dbReference>
<dbReference type="EMBL" id="LR586016">
    <property type="protein sequence ID" value="VIP01253.1"/>
    <property type="molecule type" value="Genomic_DNA"/>
</dbReference>
<keyword evidence="4" id="KW-1185">Reference proteome</keyword>
<dbReference type="Pfam" id="PF10040">
    <property type="entry name" value="CRISPR_Cas6"/>
    <property type="match status" value="1"/>
</dbReference>
<feature type="region of interest" description="Disordered" evidence="1">
    <location>
        <begin position="334"/>
        <end position="401"/>
    </location>
</feature>
<feature type="domain" description="CRISPR-associated protein Cas6 C-terminal" evidence="2">
    <location>
        <begin position="178"/>
        <end position="301"/>
    </location>
</feature>
<dbReference type="InParanoid" id="A0A6C2YJF7"/>
<feature type="compositionally biased region" description="Basic and acidic residues" evidence="1">
    <location>
        <begin position="383"/>
        <end position="401"/>
    </location>
</feature>
<name>A0A6C2YJF7_9BACT</name>
<evidence type="ECO:0000256" key="1">
    <source>
        <dbReference type="SAM" id="MobiDB-lite"/>
    </source>
</evidence>
<dbReference type="KEGG" id="tim:GMBLW1_27070"/>
<feature type="compositionally biased region" description="Polar residues" evidence="1">
    <location>
        <begin position="334"/>
        <end position="343"/>
    </location>
</feature>
<reference evidence="3" key="1">
    <citation type="submission" date="2019-04" db="EMBL/GenBank/DDBJ databases">
        <authorList>
            <consortium name="Science for Life Laboratories"/>
        </authorList>
    </citation>
    <scope>NUCLEOTIDE SEQUENCE</scope>
    <source>
        <strain evidence="3">MBLW1</strain>
    </source>
</reference>
<dbReference type="Proteomes" id="UP000464378">
    <property type="component" value="Chromosome"/>
</dbReference>
<gene>
    <name evidence="3" type="ORF">GMBLW1_27070</name>
</gene>
<sequence length="401" mass="45030">MLPILVQRLRFRFRTAGPLNPWMGPAVRGAVAKLWKDAVCQHPHAFRETQWTYCKGCPHQASCSYGMLMEPDPPAGVTVFTGQDDAIRPMVICPQYPLPSDARIGDFWQVRVTLIGQRAIAQAAEVPRWLEAAGRDPQRGLGPERIGFDLVDRDEHRTRMELPLRISDRVGVWPHLRVRLMTPLILRQTIDGKTRPILQPRFEDLLKASLRSVGRLHALYGTALPDATFAELKAAAASIVTRHAEFHERWQYQHSNRRQLGAQIRWISGWATYAQVPAALAEWLMWGGLLHSGTNRISGNGGWLVDASDSPAALPNDWHSPWPELAPLTDFGQANSVATQPPTSLHPPDDFASRNHRRHGRFALHTTRNRHSLGSPTTLAKSPDTKKPAWNPQRRESQAGE</sequence>
<proteinExistence type="predicted"/>